<keyword evidence="2" id="KW-1185">Reference proteome</keyword>
<sequence length="358" mass="41415">MSSILPNSDPGFNVVVTKEEFNLFYSVDRKLFIRLVKYLGRETSLAINIMAFFMWMERKSNDMNLIQTLLHRWTDIMLSNLANECAIVLDCVEFSRFPLVLSPEHILPSIQYILRRNDLTLKFFQERRLEIITEVTKLINDVCIRAFSDIVEKLHHGMDKRHYFGRVLGGAAASDRVPPPHMLMQPQMAYFDPNGVPMVVPAATQFNELGGNSGYNGQQNMNQIMANLSLDDIYAADTGIVTPTDYNEKKIEMRPIDDRTLFLTFSKGYPISENEVREFFTRQFGDIIEMLVMQETTPPEQSLYARLVVRDEAMDDIDQFLEYKLTMKFAINGKHVWARKFVRKFSSPFEVGTSRVFP</sequence>
<evidence type="ECO:0000313" key="2">
    <source>
        <dbReference type="Proteomes" id="UP001177021"/>
    </source>
</evidence>
<evidence type="ECO:0000313" key="1">
    <source>
        <dbReference type="EMBL" id="CAJ2673484.1"/>
    </source>
</evidence>
<dbReference type="EMBL" id="CASHSV030000716">
    <property type="protein sequence ID" value="CAJ2673484.1"/>
    <property type="molecule type" value="Genomic_DNA"/>
</dbReference>
<reference evidence="1" key="1">
    <citation type="submission" date="2023-10" db="EMBL/GenBank/DDBJ databases">
        <authorList>
            <person name="Rodriguez Cubillos JULIANA M."/>
            <person name="De Vega J."/>
        </authorList>
    </citation>
    <scope>NUCLEOTIDE SEQUENCE</scope>
</reference>
<comment type="caution">
    <text evidence="1">The sequence shown here is derived from an EMBL/GenBank/DDBJ whole genome shotgun (WGS) entry which is preliminary data.</text>
</comment>
<protein>
    <submittedName>
        <fullName evidence="1">Uncharacterized protein</fullName>
    </submittedName>
</protein>
<dbReference type="Proteomes" id="UP001177021">
    <property type="component" value="Unassembled WGS sequence"/>
</dbReference>
<name>A0ACB0LYZ2_TRIPR</name>
<gene>
    <name evidence="1" type="ORF">MILVUS5_LOCUS36938</name>
</gene>
<proteinExistence type="predicted"/>
<accession>A0ACB0LYZ2</accession>
<organism evidence="1 2">
    <name type="scientific">Trifolium pratense</name>
    <name type="common">Red clover</name>
    <dbReference type="NCBI Taxonomy" id="57577"/>
    <lineage>
        <taxon>Eukaryota</taxon>
        <taxon>Viridiplantae</taxon>
        <taxon>Streptophyta</taxon>
        <taxon>Embryophyta</taxon>
        <taxon>Tracheophyta</taxon>
        <taxon>Spermatophyta</taxon>
        <taxon>Magnoliopsida</taxon>
        <taxon>eudicotyledons</taxon>
        <taxon>Gunneridae</taxon>
        <taxon>Pentapetalae</taxon>
        <taxon>rosids</taxon>
        <taxon>fabids</taxon>
        <taxon>Fabales</taxon>
        <taxon>Fabaceae</taxon>
        <taxon>Papilionoideae</taxon>
        <taxon>50 kb inversion clade</taxon>
        <taxon>NPAAA clade</taxon>
        <taxon>Hologalegina</taxon>
        <taxon>IRL clade</taxon>
        <taxon>Trifolieae</taxon>
        <taxon>Trifolium</taxon>
    </lineage>
</organism>